<protein>
    <submittedName>
        <fullName evidence="16">Iron complex outermembrane receptor protein</fullName>
    </submittedName>
</protein>
<keyword evidence="6" id="KW-0408">Iron</keyword>
<evidence type="ECO:0000256" key="11">
    <source>
        <dbReference type="PROSITE-ProRule" id="PRU01360"/>
    </source>
</evidence>
<keyword evidence="10 11" id="KW-0998">Cell outer membrane</keyword>
<comment type="subcellular location">
    <subcellularLocation>
        <location evidence="1 11">Cell outer membrane</location>
        <topology evidence="1 11">Multi-pass membrane protein</topology>
    </subcellularLocation>
</comment>
<feature type="domain" description="TonB-dependent receptor-like beta-barrel" evidence="14">
    <location>
        <begin position="271"/>
        <end position="728"/>
    </location>
</feature>
<keyword evidence="13" id="KW-0732">Signal</keyword>
<evidence type="ECO:0000256" key="6">
    <source>
        <dbReference type="ARBA" id="ARBA00023004"/>
    </source>
</evidence>
<evidence type="ECO:0000256" key="5">
    <source>
        <dbReference type="ARBA" id="ARBA00022692"/>
    </source>
</evidence>
<evidence type="ECO:0000256" key="9">
    <source>
        <dbReference type="ARBA" id="ARBA00023136"/>
    </source>
</evidence>
<keyword evidence="4" id="KW-0410">Iron transport</keyword>
<evidence type="ECO:0000256" key="1">
    <source>
        <dbReference type="ARBA" id="ARBA00004571"/>
    </source>
</evidence>
<organism evidence="16 17">
    <name type="scientific">Pseudoteredinibacter isoporae</name>
    <dbReference type="NCBI Taxonomy" id="570281"/>
    <lineage>
        <taxon>Bacteria</taxon>
        <taxon>Pseudomonadati</taxon>
        <taxon>Pseudomonadota</taxon>
        <taxon>Gammaproteobacteria</taxon>
        <taxon>Cellvibrionales</taxon>
        <taxon>Cellvibrionaceae</taxon>
        <taxon>Pseudoteredinibacter</taxon>
    </lineage>
</organism>
<feature type="signal peptide" evidence="13">
    <location>
        <begin position="1"/>
        <end position="24"/>
    </location>
</feature>
<reference evidence="16 17" key="1">
    <citation type="submission" date="2020-08" db="EMBL/GenBank/DDBJ databases">
        <title>Genomic Encyclopedia of Type Strains, Phase IV (KMG-IV): sequencing the most valuable type-strain genomes for metagenomic binning, comparative biology and taxonomic classification.</title>
        <authorList>
            <person name="Goeker M."/>
        </authorList>
    </citation>
    <scope>NUCLEOTIDE SEQUENCE [LARGE SCALE GENOMIC DNA]</scope>
    <source>
        <strain evidence="16 17">DSM 22368</strain>
    </source>
</reference>
<dbReference type="PANTHER" id="PTHR32552">
    <property type="entry name" value="FERRICHROME IRON RECEPTOR-RELATED"/>
    <property type="match status" value="1"/>
</dbReference>
<evidence type="ECO:0000256" key="2">
    <source>
        <dbReference type="ARBA" id="ARBA00022448"/>
    </source>
</evidence>
<keyword evidence="8 12" id="KW-0798">TonB box</keyword>
<name>A0A7X0MZ00_9GAMM</name>
<evidence type="ECO:0000259" key="14">
    <source>
        <dbReference type="Pfam" id="PF00593"/>
    </source>
</evidence>
<evidence type="ECO:0000313" key="17">
    <source>
        <dbReference type="Proteomes" id="UP000528457"/>
    </source>
</evidence>
<keyword evidence="16" id="KW-0675">Receptor</keyword>
<gene>
    <name evidence="16" type="ORF">HNR48_002902</name>
</gene>
<dbReference type="InterPro" id="IPR039426">
    <property type="entry name" value="TonB-dep_rcpt-like"/>
</dbReference>
<dbReference type="Proteomes" id="UP000528457">
    <property type="component" value="Unassembled WGS sequence"/>
</dbReference>
<feature type="domain" description="TonB-dependent receptor plug" evidence="15">
    <location>
        <begin position="49"/>
        <end position="162"/>
    </location>
</feature>
<evidence type="ECO:0000259" key="15">
    <source>
        <dbReference type="Pfam" id="PF07715"/>
    </source>
</evidence>
<evidence type="ECO:0000256" key="12">
    <source>
        <dbReference type="RuleBase" id="RU003357"/>
    </source>
</evidence>
<dbReference type="GO" id="GO:0006826">
    <property type="term" value="P:iron ion transport"/>
    <property type="evidence" value="ECO:0007669"/>
    <property type="project" value="UniProtKB-KW"/>
</dbReference>
<dbReference type="GO" id="GO:0009279">
    <property type="term" value="C:cell outer membrane"/>
    <property type="evidence" value="ECO:0007669"/>
    <property type="project" value="UniProtKB-SubCell"/>
</dbReference>
<sequence>MFSKHTVNSLTAAILAAGSGVSVAQEGGDSQALTLEEVVVTAQRRSESLQDVPISVSAFTAESLEKSNITEAADYLAMTPNVGFSEDGEGGSRSINISIRGVSNVTLDGVSTANSIGYYIDELSVGSVAQGTINPQLQDVERIEVLRGPQGTYFGRNAVGGALNITTKKPDENFYFEGSVSAGNFGTRGAEAIINLPINDRLMARAVMAYDESDTPITNVNPLGNDPFYEYGTGRLSIRALPSDDVTLDLSITHTKEDEGGDISIPTGVVDLDTQSIFGIGAHDAIDSGQGFYPNNKRRIDRDSRELNEKSFTIVNGRVNWDLDGMVFTSVSGWLDSSFDRVADLDGIPFTFGPLPLRRVNDYTGESISQEFRLRSDGDNEIDWTVGVFYVEDELRRANQIQIMPDSDPNAANPLGFINNNQQYAKYESSALFGEMVWHIDETLDLTLGGRYSRDKVTVSEIDFNRGPDPIRDNVSFNDFSPRVVLRYMPNEDWTWYGSVAQGYKAGGSDVSGGSRTAGARFKPEELISYELGFKSSLMDGRVNLSGAIFALDWQDFQVQTNRLEDPTDISSAISTTQNAEEASAKGVELELTALLTEGLIWSAGLGYTDAKFDDYKDAVLKGETNGQPNVIDVSGQPLPRTPEWSVNTALEYRFSVSSWDSYVRAEWAFTDDTVSDIEAVGSLVGRTVNGDVFSLPTYPYQIDSYQVVNLSAGMESENIRVSAFVKNALDEDYYTGTSDNFGAAGIRIRPHYREFGVKFTYMIQ</sequence>
<dbReference type="Gene3D" id="2.40.170.20">
    <property type="entry name" value="TonB-dependent receptor, beta-barrel domain"/>
    <property type="match status" value="1"/>
</dbReference>
<dbReference type="InterPro" id="IPR036942">
    <property type="entry name" value="Beta-barrel_TonB_sf"/>
</dbReference>
<evidence type="ECO:0000313" key="16">
    <source>
        <dbReference type="EMBL" id="MBB6522617.1"/>
    </source>
</evidence>
<evidence type="ECO:0000256" key="10">
    <source>
        <dbReference type="ARBA" id="ARBA00023237"/>
    </source>
</evidence>
<feature type="chain" id="PRO_5031212960" evidence="13">
    <location>
        <begin position="25"/>
        <end position="765"/>
    </location>
</feature>
<comment type="similarity">
    <text evidence="11 12">Belongs to the TonB-dependent receptor family.</text>
</comment>
<comment type="caution">
    <text evidence="16">The sequence shown here is derived from an EMBL/GenBank/DDBJ whole genome shotgun (WGS) entry which is preliminary data.</text>
</comment>
<dbReference type="SUPFAM" id="SSF56935">
    <property type="entry name" value="Porins"/>
    <property type="match status" value="1"/>
</dbReference>
<dbReference type="InterPro" id="IPR012910">
    <property type="entry name" value="Plug_dom"/>
</dbReference>
<evidence type="ECO:0000256" key="3">
    <source>
        <dbReference type="ARBA" id="ARBA00022452"/>
    </source>
</evidence>
<dbReference type="Pfam" id="PF07715">
    <property type="entry name" value="Plug"/>
    <property type="match status" value="1"/>
</dbReference>
<dbReference type="PROSITE" id="PS52016">
    <property type="entry name" value="TONB_DEPENDENT_REC_3"/>
    <property type="match status" value="1"/>
</dbReference>
<dbReference type="InParanoid" id="A0A7X0MZ00"/>
<dbReference type="CDD" id="cd01347">
    <property type="entry name" value="ligand_gated_channel"/>
    <property type="match status" value="1"/>
</dbReference>
<dbReference type="RefSeq" id="WP_166845536.1">
    <property type="nucleotide sequence ID" value="NZ_JAAONY010000002.1"/>
</dbReference>
<evidence type="ECO:0000256" key="8">
    <source>
        <dbReference type="ARBA" id="ARBA00023077"/>
    </source>
</evidence>
<keyword evidence="7" id="KW-0406">Ion transport</keyword>
<dbReference type="EMBL" id="JACHHT010000002">
    <property type="protein sequence ID" value="MBB6522617.1"/>
    <property type="molecule type" value="Genomic_DNA"/>
</dbReference>
<dbReference type="PANTHER" id="PTHR32552:SF81">
    <property type="entry name" value="TONB-DEPENDENT OUTER MEMBRANE RECEPTOR"/>
    <property type="match status" value="1"/>
</dbReference>
<accession>A0A7X0MZ00</accession>
<proteinExistence type="inferred from homology"/>
<evidence type="ECO:0000256" key="4">
    <source>
        <dbReference type="ARBA" id="ARBA00022496"/>
    </source>
</evidence>
<dbReference type="AlphaFoldDB" id="A0A7X0MZ00"/>
<evidence type="ECO:0000256" key="7">
    <source>
        <dbReference type="ARBA" id="ARBA00023065"/>
    </source>
</evidence>
<keyword evidence="9 11" id="KW-0472">Membrane</keyword>
<dbReference type="InterPro" id="IPR000531">
    <property type="entry name" value="Beta-barrel_TonB"/>
</dbReference>
<dbReference type="Pfam" id="PF00593">
    <property type="entry name" value="TonB_dep_Rec_b-barrel"/>
    <property type="match status" value="1"/>
</dbReference>
<keyword evidence="3 11" id="KW-1134">Transmembrane beta strand</keyword>
<keyword evidence="2 11" id="KW-0813">Transport</keyword>
<keyword evidence="17" id="KW-1185">Reference proteome</keyword>
<evidence type="ECO:0000256" key="13">
    <source>
        <dbReference type="SAM" id="SignalP"/>
    </source>
</evidence>
<keyword evidence="5 11" id="KW-0812">Transmembrane</keyword>